<keyword evidence="7" id="KW-1185">Reference proteome</keyword>
<accession>A0A5C8NRD8</accession>
<name>A0A5C8NRD8_9BURK</name>
<dbReference type="Pfam" id="PF03781">
    <property type="entry name" value="FGE-sulfatase"/>
    <property type="match status" value="1"/>
</dbReference>
<dbReference type="EMBL" id="VDUY01000007">
    <property type="protein sequence ID" value="TXL63858.1"/>
    <property type="molecule type" value="Genomic_DNA"/>
</dbReference>
<dbReference type="InterPro" id="IPR034660">
    <property type="entry name" value="DinB/YfiT-like"/>
</dbReference>
<evidence type="ECO:0000259" key="5">
    <source>
        <dbReference type="Pfam" id="PF12867"/>
    </source>
</evidence>
<dbReference type="InterPro" id="IPR024775">
    <property type="entry name" value="DinB-like"/>
</dbReference>
<comment type="caution">
    <text evidence="6">The sequence shown here is derived from an EMBL/GenBank/DDBJ whole genome shotgun (WGS) entry which is preliminary data.</text>
</comment>
<feature type="domain" description="Sulfatase-modifying factor enzyme-like" evidence="4">
    <location>
        <begin position="182"/>
        <end position="318"/>
    </location>
</feature>
<dbReference type="OrthoDB" id="9768004at2"/>
<dbReference type="InterPro" id="IPR016187">
    <property type="entry name" value="CTDL_fold"/>
</dbReference>
<evidence type="ECO:0000256" key="1">
    <source>
        <dbReference type="ARBA" id="ARBA00023002"/>
    </source>
</evidence>
<gene>
    <name evidence="6" type="primary">egtB</name>
    <name evidence="6" type="ORF">FHP08_16330</name>
</gene>
<evidence type="ECO:0000313" key="6">
    <source>
        <dbReference type="EMBL" id="TXL63858.1"/>
    </source>
</evidence>
<dbReference type="InterPro" id="IPR042095">
    <property type="entry name" value="SUMF_sf"/>
</dbReference>
<evidence type="ECO:0000313" key="7">
    <source>
        <dbReference type="Proteomes" id="UP000321548"/>
    </source>
</evidence>
<evidence type="ECO:0000259" key="4">
    <source>
        <dbReference type="Pfam" id="PF03781"/>
    </source>
</evidence>
<dbReference type="Pfam" id="PF12867">
    <property type="entry name" value="DinB_2"/>
    <property type="match status" value="1"/>
</dbReference>
<feature type="domain" description="DinB-like" evidence="5">
    <location>
        <begin position="16"/>
        <end position="148"/>
    </location>
</feature>
<reference evidence="6 7" key="1">
    <citation type="submission" date="2019-06" db="EMBL/GenBank/DDBJ databases">
        <title>Quisquiliibacterium sp. nov., isolated from a maize field.</title>
        <authorList>
            <person name="Lin S.-Y."/>
            <person name="Tsai C.-F."/>
            <person name="Young C.-C."/>
        </authorList>
    </citation>
    <scope>NUCLEOTIDE SEQUENCE [LARGE SCALE GENOMIC DNA]</scope>
    <source>
        <strain evidence="6 7">CC-CFT501</strain>
    </source>
</reference>
<evidence type="ECO:0000256" key="3">
    <source>
        <dbReference type="ARBA" id="ARBA00037882"/>
    </source>
</evidence>
<dbReference type="Proteomes" id="UP000321548">
    <property type="component" value="Unassembled WGS sequence"/>
</dbReference>
<proteinExistence type="predicted"/>
<dbReference type="NCBIfam" id="TIGR04373">
    <property type="entry name" value="egtB_X_signatur"/>
    <property type="match status" value="1"/>
</dbReference>
<organism evidence="6 7">
    <name type="scientific">Zeimonas arvi</name>
    <dbReference type="NCBI Taxonomy" id="2498847"/>
    <lineage>
        <taxon>Bacteria</taxon>
        <taxon>Pseudomonadati</taxon>
        <taxon>Pseudomonadota</taxon>
        <taxon>Betaproteobacteria</taxon>
        <taxon>Burkholderiales</taxon>
        <taxon>Burkholderiaceae</taxon>
        <taxon>Zeimonas</taxon>
    </lineage>
</organism>
<evidence type="ECO:0000256" key="2">
    <source>
        <dbReference type="ARBA" id="ARBA00023004"/>
    </source>
</evidence>
<comment type="pathway">
    <text evidence="3">Amino-acid biosynthesis; ergothioneine biosynthesis.</text>
</comment>
<dbReference type="SUPFAM" id="SSF56436">
    <property type="entry name" value="C-type lectin-like"/>
    <property type="match status" value="1"/>
</dbReference>
<dbReference type="Gene3D" id="3.90.1580.10">
    <property type="entry name" value="paralog of FGE (formylglycine-generating enzyme)"/>
    <property type="match status" value="2"/>
</dbReference>
<sequence length="399" mass="44336">MGDARRCGPAELGRLLTAIRARLLALVDDLDESRWQVPLREGLNPFAWELAHVAWFAEWWTLRGPHRPDADGLLQAARPPRHAGPDEILDSSRLAHADRWRVGLPSPGEVRQMLAAQLDDSLEALARLPDRDDALYFHRLALMHEAMHCEALVWMRAALGYPAPVGARLPAMATSATIAPPVPVAGGTVRLGCGPLAPGFAFDNECGAVDVAIADFDIDPEPMTAGRFLAFVEDGGYADRRWWPGEAGRWLDAHGRSHPARWRPGDGGWAWRWFDRWLPLDPGQPVVHVSAWEAEAWCRWAGRALPSAAQWQHAAALGILRWGDSVWEWTADAFLPYPGFVPGPYRDYSAPWFGDHRELRGAAFATEAPIRDLRYRNFFTPGRTDVFAGFRTASGRIGS</sequence>
<dbReference type="InterPro" id="IPR051043">
    <property type="entry name" value="Sulfatase_Mod_Factor_Kinase"/>
</dbReference>
<keyword evidence="2" id="KW-0408">Iron</keyword>
<dbReference type="SUPFAM" id="SSF109854">
    <property type="entry name" value="DinB/YfiT-like putative metalloenzymes"/>
    <property type="match status" value="1"/>
</dbReference>
<dbReference type="InterPro" id="IPR030809">
    <property type="entry name" value="EgtB_signatur"/>
</dbReference>
<dbReference type="InterPro" id="IPR005532">
    <property type="entry name" value="SUMF_dom"/>
</dbReference>
<protein>
    <submittedName>
        <fullName evidence="6">Ergothioneine biosynthesis protein EgtB</fullName>
    </submittedName>
</protein>
<dbReference type="PANTHER" id="PTHR23150">
    <property type="entry name" value="SULFATASE MODIFYING FACTOR 1, 2"/>
    <property type="match status" value="1"/>
</dbReference>
<dbReference type="NCBIfam" id="NF041186">
    <property type="entry name" value="SenA"/>
    <property type="match status" value="1"/>
</dbReference>
<keyword evidence="1" id="KW-0560">Oxidoreductase</keyword>
<dbReference type="RefSeq" id="WP_147705552.1">
    <property type="nucleotide sequence ID" value="NZ_VDUY01000007.1"/>
</dbReference>
<dbReference type="PANTHER" id="PTHR23150:SF36">
    <property type="entry name" value="HERCYNINE OXYGENASE"/>
    <property type="match status" value="1"/>
</dbReference>
<dbReference type="AlphaFoldDB" id="A0A5C8NRD8"/>